<dbReference type="PANTHER" id="PTHR15390:SF0">
    <property type="entry name" value="NEUROMEDIN-U"/>
    <property type="match status" value="1"/>
</dbReference>
<organism evidence="3 4">
    <name type="scientific">Pygocentrus nattereri</name>
    <name type="common">Red-bellied piranha</name>
    <dbReference type="NCBI Taxonomy" id="42514"/>
    <lineage>
        <taxon>Eukaryota</taxon>
        <taxon>Metazoa</taxon>
        <taxon>Chordata</taxon>
        <taxon>Craniata</taxon>
        <taxon>Vertebrata</taxon>
        <taxon>Euteleostomi</taxon>
        <taxon>Actinopterygii</taxon>
        <taxon>Neopterygii</taxon>
        <taxon>Teleostei</taxon>
        <taxon>Ostariophysi</taxon>
        <taxon>Characiformes</taxon>
        <taxon>Characoidei</taxon>
        <taxon>Pygocentrus</taxon>
    </lineage>
</organism>
<dbReference type="PANTHER" id="PTHR15390">
    <property type="entry name" value="NEUROMEDIN-U"/>
    <property type="match status" value="1"/>
</dbReference>
<dbReference type="OrthoDB" id="9879773at2759"/>
<reference evidence="3" key="3">
    <citation type="submission" date="2025-09" db="UniProtKB">
        <authorList>
            <consortium name="Ensembl"/>
        </authorList>
    </citation>
    <scope>IDENTIFICATION</scope>
</reference>
<gene>
    <name evidence="3" type="primary">NMU</name>
</gene>
<dbReference type="RefSeq" id="XP_017543091.1">
    <property type="nucleotide sequence ID" value="XM_017687602.2"/>
</dbReference>
<name>A0A3B4BX18_PYGNA</name>
<protein>
    <recommendedName>
        <fullName evidence="2">Neuromedin U C-terminal domain-containing protein</fullName>
    </recommendedName>
</protein>
<evidence type="ECO:0000256" key="1">
    <source>
        <dbReference type="SAM" id="MobiDB-lite"/>
    </source>
</evidence>
<feature type="domain" description="Neuromedin U C-terminal" evidence="2">
    <location>
        <begin position="126"/>
        <end position="149"/>
    </location>
</feature>
<feature type="compositionally biased region" description="Low complexity" evidence="1">
    <location>
        <begin position="12"/>
        <end position="23"/>
    </location>
</feature>
<reference evidence="3 4" key="1">
    <citation type="submission" date="2020-10" db="EMBL/GenBank/DDBJ databases">
        <title>Pygocentrus nattereri (red-bellied piranha) genome, fPygNat1, primary haplotype.</title>
        <authorList>
            <person name="Myers G."/>
            <person name="Meyer A."/>
            <person name="Karagic N."/>
            <person name="Pippel M."/>
            <person name="Winkler S."/>
            <person name="Tracey A."/>
            <person name="Wood J."/>
            <person name="Formenti G."/>
            <person name="Howe K."/>
            <person name="Fedrigo O."/>
            <person name="Jarvis E.D."/>
        </authorList>
    </citation>
    <scope>NUCLEOTIDE SEQUENCE [LARGE SCALE GENOMIC DNA]</scope>
</reference>
<dbReference type="AlphaFoldDB" id="A0A3B4BX18"/>
<dbReference type="GeneID" id="108414692"/>
<dbReference type="CTD" id="10874"/>
<evidence type="ECO:0000313" key="3">
    <source>
        <dbReference type="Ensembl" id="ENSPNAP00000003096.1"/>
    </source>
</evidence>
<reference evidence="3" key="2">
    <citation type="submission" date="2025-08" db="UniProtKB">
        <authorList>
            <consortium name="Ensembl"/>
        </authorList>
    </citation>
    <scope>IDENTIFICATION</scope>
</reference>
<dbReference type="SMART" id="SM00084">
    <property type="entry name" value="NMU"/>
    <property type="match status" value="1"/>
</dbReference>
<evidence type="ECO:0000313" key="4">
    <source>
        <dbReference type="Proteomes" id="UP001501920"/>
    </source>
</evidence>
<accession>A0A3B4BX18</accession>
<dbReference type="InterPro" id="IPR008200">
    <property type="entry name" value="NMU_C"/>
</dbReference>
<dbReference type="Pfam" id="PF02070">
    <property type="entry name" value="NMU"/>
    <property type="match status" value="1"/>
</dbReference>
<dbReference type="Ensembl" id="ENSPNAT00000009312.2">
    <property type="protein sequence ID" value="ENSPNAP00000003096.1"/>
    <property type="gene ID" value="ENSPNAG00000009468.2"/>
</dbReference>
<proteinExistence type="predicted"/>
<sequence>MKSNRCPKRATRSASPSSSSASLNYRSSARTSASSSGSALSPVHSASLALFALLLLCAAPLCPGTPVFLNPSTVQHEQLLNLIDNACSSYLSAEQPLRTSDVLRDFCGLMLGVLRKSQELAAREPSKREEMQGPGAIQSRGYFLYRPRNGRRSTEYV</sequence>
<dbReference type="GeneTree" id="ENSGT00510000048726"/>
<feature type="region of interest" description="Disordered" evidence="1">
    <location>
        <begin position="1"/>
        <end position="23"/>
    </location>
</feature>
<dbReference type="InterPro" id="IPR042384">
    <property type="entry name" value="NMU"/>
</dbReference>
<evidence type="ECO:0000259" key="2">
    <source>
        <dbReference type="SMART" id="SM00084"/>
    </source>
</evidence>
<dbReference type="GO" id="GO:0006940">
    <property type="term" value="P:regulation of smooth muscle contraction"/>
    <property type="evidence" value="ECO:0007669"/>
    <property type="project" value="InterPro"/>
</dbReference>
<keyword evidence="4" id="KW-1185">Reference proteome</keyword>
<dbReference type="Proteomes" id="UP001501920">
    <property type="component" value="Chromosome 4"/>
</dbReference>
<feature type="compositionally biased region" description="Basic residues" evidence="1">
    <location>
        <begin position="1"/>
        <end position="11"/>
    </location>
</feature>
<dbReference type="GO" id="GO:0042922">
    <property type="term" value="F:neuromedin U receptor binding"/>
    <property type="evidence" value="ECO:0007669"/>
    <property type="project" value="InterPro"/>
</dbReference>